<sequence>MRFCERLNEAINVSFELLAWPWSFMAIVNIDAGFPLPKPQDGSTCIGVKALLIRIGPLTTTWCGDDVEGKGRWGLPWLQRPCSFETPFDQDCLRINRSLYFGEEDRARVCLGGIH</sequence>
<accession>A0AAN9LNX9</accession>
<reference evidence="1 2" key="1">
    <citation type="submission" date="2024-01" db="EMBL/GenBank/DDBJ databases">
        <title>The genomes of 5 underutilized Papilionoideae crops provide insights into root nodulation and disease resistanc.</title>
        <authorList>
            <person name="Jiang F."/>
        </authorList>
    </citation>
    <scope>NUCLEOTIDE SEQUENCE [LARGE SCALE GENOMIC DNA]</scope>
    <source>
        <strain evidence="1">LVBAO_FW01</strain>
        <tissue evidence="1">Leaves</tissue>
    </source>
</reference>
<evidence type="ECO:0000313" key="2">
    <source>
        <dbReference type="Proteomes" id="UP001367508"/>
    </source>
</evidence>
<name>A0AAN9LNX9_CANGL</name>
<evidence type="ECO:0000313" key="1">
    <source>
        <dbReference type="EMBL" id="KAK7339391.1"/>
    </source>
</evidence>
<keyword evidence="2" id="KW-1185">Reference proteome</keyword>
<dbReference type="Proteomes" id="UP001367508">
    <property type="component" value="Unassembled WGS sequence"/>
</dbReference>
<dbReference type="EMBL" id="JAYMYQ010000004">
    <property type="protein sequence ID" value="KAK7339391.1"/>
    <property type="molecule type" value="Genomic_DNA"/>
</dbReference>
<comment type="caution">
    <text evidence="1">The sequence shown here is derived from an EMBL/GenBank/DDBJ whole genome shotgun (WGS) entry which is preliminary data.</text>
</comment>
<dbReference type="AlphaFoldDB" id="A0AAN9LNX9"/>
<proteinExistence type="predicted"/>
<gene>
    <name evidence="1" type="ORF">VNO77_20055</name>
</gene>
<organism evidence="1 2">
    <name type="scientific">Canavalia gladiata</name>
    <name type="common">Sword bean</name>
    <name type="synonym">Dolichos gladiatus</name>
    <dbReference type="NCBI Taxonomy" id="3824"/>
    <lineage>
        <taxon>Eukaryota</taxon>
        <taxon>Viridiplantae</taxon>
        <taxon>Streptophyta</taxon>
        <taxon>Embryophyta</taxon>
        <taxon>Tracheophyta</taxon>
        <taxon>Spermatophyta</taxon>
        <taxon>Magnoliopsida</taxon>
        <taxon>eudicotyledons</taxon>
        <taxon>Gunneridae</taxon>
        <taxon>Pentapetalae</taxon>
        <taxon>rosids</taxon>
        <taxon>fabids</taxon>
        <taxon>Fabales</taxon>
        <taxon>Fabaceae</taxon>
        <taxon>Papilionoideae</taxon>
        <taxon>50 kb inversion clade</taxon>
        <taxon>NPAAA clade</taxon>
        <taxon>indigoferoid/millettioid clade</taxon>
        <taxon>Phaseoleae</taxon>
        <taxon>Canavalia</taxon>
    </lineage>
</organism>
<protein>
    <submittedName>
        <fullName evidence="1">Uncharacterized protein</fullName>
    </submittedName>
</protein>